<proteinExistence type="predicted"/>
<dbReference type="GeneTree" id="ENSGT00960000192314"/>
<dbReference type="AlphaFoldDB" id="A0A8C5Z092"/>
<evidence type="ECO:0000313" key="1">
    <source>
        <dbReference type="Ensembl" id="ENSMMMP00000007677.1"/>
    </source>
</evidence>
<keyword evidence="2" id="KW-1185">Reference proteome</keyword>
<evidence type="ECO:0000313" key="2">
    <source>
        <dbReference type="Proteomes" id="UP000694407"/>
    </source>
</evidence>
<organism evidence="1 2">
    <name type="scientific">Marmota marmota marmota</name>
    <name type="common">Alpine marmot</name>
    <dbReference type="NCBI Taxonomy" id="9994"/>
    <lineage>
        <taxon>Eukaryota</taxon>
        <taxon>Metazoa</taxon>
        <taxon>Chordata</taxon>
        <taxon>Craniata</taxon>
        <taxon>Vertebrata</taxon>
        <taxon>Euteleostomi</taxon>
        <taxon>Mammalia</taxon>
        <taxon>Eutheria</taxon>
        <taxon>Euarchontoglires</taxon>
        <taxon>Glires</taxon>
        <taxon>Rodentia</taxon>
        <taxon>Sciuromorpha</taxon>
        <taxon>Sciuridae</taxon>
        <taxon>Xerinae</taxon>
        <taxon>Marmotini</taxon>
        <taxon>Marmota</taxon>
    </lineage>
</organism>
<sequence>MLRISHCESTFTIPTGGSSGLVHYKHLPTHTPLRSHNSPPPFHSHISPLLLTEIESPPFFLHIDVTILVAYAHQLSIDLYILSMFFSMYKSSFKFIASLW</sequence>
<dbReference type="Proteomes" id="UP000694407">
    <property type="component" value="Unplaced"/>
</dbReference>
<reference evidence="1" key="2">
    <citation type="submission" date="2025-09" db="UniProtKB">
        <authorList>
            <consortium name="Ensembl"/>
        </authorList>
    </citation>
    <scope>IDENTIFICATION</scope>
</reference>
<protein>
    <submittedName>
        <fullName evidence="1">Uncharacterized protein</fullName>
    </submittedName>
</protein>
<dbReference type="Ensembl" id="ENSMMMT00000008752.1">
    <property type="protein sequence ID" value="ENSMMMP00000007677.1"/>
    <property type="gene ID" value="ENSMMMG00000006901.1"/>
</dbReference>
<accession>A0A8C5Z092</accession>
<name>A0A8C5Z092_MARMA</name>
<reference evidence="1" key="1">
    <citation type="submission" date="2025-08" db="UniProtKB">
        <authorList>
            <consortium name="Ensembl"/>
        </authorList>
    </citation>
    <scope>IDENTIFICATION</scope>
</reference>